<protein>
    <submittedName>
        <fullName evidence="1">Uncharacterized protein</fullName>
    </submittedName>
</protein>
<dbReference type="RefSeq" id="WP_042278704.1">
    <property type="nucleotide sequence ID" value="NZ_BBML01000004.1"/>
</dbReference>
<proteinExistence type="predicted"/>
<dbReference type="AlphaFoldDB" id="A0A090Q4P4"/>
<dbReference type="STRING" id="319236.BST91_04660"/>
<keyword evidence="2" id="KW-1185">Reference proteome</keyword>
<dbReference type="EMBL" id="BBML01000004">
    <property type="protein sequence ID" value="GAK97172.1"/>
    <property type="molecule type" value="Genomic_DNA"/>
</dbReference>
<gene>
    <name evidence="1" type="ORF">JCM19294_678</name>
</gene>
<sequence length="96" mass="11039">MLEIFLVIWLSKKLGEILEEKGYKKGWYIAMFVGSWIFCEFVMILIFIMLFSVENNLALIPVGICGGAIAYGCMYLFVNSLPEKEVEDIRGEFKLD</sequence>
<name>A0A090Q4P4_9FLAO</name>
<evidence type="ECO:0000313" key="1">
    <source>
        <dbReference type="EMBL" id="GAK97172.1"/>
    </source>
</evidence>
<evidence type="ECO:0000313" key="2">
    <source>
        <dbReference type="Proteomes" id="UP000029221"/>
    </source>
</evidence>
<organism evidence="1 2">
    <name type="scientific">Nonlabens tegetincola</name>
    <dbReference type="NCBI Taxonomy" id="323273"/>
    <lineage>
        <taxon>Bacteria</taxon>
        <taxon>Pseudomonadati</taxon>
        <taxon>Bacteroidota</taxon>
        <taxon>Flavobacteriia</taxon>
        <taxon>Flavobacteriales</taxon>
        <taxon>Flavobacteriaceae</taxon>
        <taxon>Nonlabens</taxon>
    </lineage>
</organism>
<comment type="caution">
    <text evidence="1">The sequence shown here is derived from an EMBL/GenBank/DDBJ whole genome shotgun (WGS) entry which is preliminary data.</text>
</comment>
<accession>A0A090Q4P4</accession>
<reference evidence="1" key="1">
    <citation type="journal article" date="2014" name="Genome Announc.">
        <title>Draft Genome Sequences of Marine Flavobacterium Nonlabens Strains NR17, NR24, NR27, NR32, NR33, and Ara13.</title>
        <authorList>
            <person name="Nakanishi M."/>
            <person name="Meirelles P."/>
            <person name="Suzuki R."/>
            <person name="Takatani N."/>
            <person name="Mino S."/>
            <person name="Suda W."/>
            <person name="Oshima K."/>
            <person name="Hattori M."/>
            <person name="Ohkuma M."/>
            <person name="Hosokawa M."/>
            <person name="Miyashita K."/>
            <person name="Thompson F.L."/>
            <person name="Niwa A."/>
            <person name="Sawabe T."/>
            <person name="Sawabe T."/>
        </authorList>
    </citation>
    <scope>NUCLEOTIDE SEQUENCE [LARGE SCALE GENOMIC DNA]</scope>
    <source>
        <strain evidence="1">JCM 19294</strain>
    </source>
</reference>
<dbReference type="eggNOG" id="ENOG502ZYTD">
    <property type="taxonomic scope" value="Bacteria"/>
</dbReference>
<dbReference type="Proteomes" id="UP000029221">
    <property type="component" value="Unassembled WGS sequence"/>
</dbReference>